<dbReference type="AlphaFoldDB" id="A0A9X2DNR3"/>
<feature type="transmembrane region" description="Helical" evidence="1">
    <location>
        <begin position="23"/>
        <end position="56"/>
    </location>
</feature>
<keyword evidence="1" id="KW-0812">Transmembrane</keyword>
<accession>A0A9X2DNR3</accession>
<sequence>MTDYSVCPKCQQPSWKEMPFARYVIFLSALPVLVALCLTFIIDPLLILFVPIVLLLNIRAAKKRIRLGRCQTCFYTGPRAS</sequence>
<organism evidence="2 3">
    <name type="scientific">Halalkalibacter oceani</name>
    <dbReference type="NCBI Taxonomy" id="1653776"/>
    <lineage>
        <taxon>Bacteria</taxon>
        <taxon>Bacillati</taxon>
        <taxon>Bacillota</taxon>
        <taxon>Bacilli</taxon>
        <taxon>Bacillales</taxon>
        <taxon>Bacillaceae</taxon>
        <taxon>Halalkalibacter</taxon>
    </lineage>
</organism>
<gene>
    <name evidence="2" type="ORF">M3202_09450</name>
</gene>
<keyword evidence="3" id="KW-1185">Reference proteome</keyword>
<dbReference type="RefSeq" id="WP_251223101.1">
    <property type="nucleotide sequence ID" value="NZ_JAMBOL010000006.1"/>
</dbReference>
<proteinExistence type="predicted"/>
<name>A0A9X2DNR3_9BACI</name>
<evidence type="ECO:0000313" key="2">
    <source>
        <dbReference type="EMBL" id="MCM3714311.1"/>
    </source>
</evidence>
<dbReference type="Proteomes" id="UP001139179">
    <property type="component" value="Unassembled WGS sequence"/>
</dbReference>
<keyword evidence="1" id="KW-1133">Transmembrane helix</keyword>
<keyword evidence="1" id="KW-0472">Membrane</keyword>
<evidence type="ECO:0000313" key="3">
    <source>
        <dbReference type="Proteomes" id="UP001139179"/>
    </source>
</evidence>
<comment type="caution">
    <text evidence="2">The sequence shown here is derived from an EMBL/GenBank/DDBJ whole genome shotgun (WGS) entry which is preliminary data.</text>
</comment>
<protein>
    <submittedName>
        <fullName evidence="2">Uncharacterized protein</fullName>
    </submittedName>
</protein>
<reference evidence="2" key="1">
    <citation type="submission" date="2022-05" db="EMBL/GenBank/DDBJ databases">
        <title>Comparative Genomics of Spacecraft Associated Microbes.</title>
        <authorList>
            <person name="Tran M.T."/>
            <person name="Wright A."/>
            <person name="Seuylemezian A."/>
            <person name="Eisen J."/>
            <person name="Coil D."/>
        </authorList>
    </citation>
    <scope>NUCLEOTIDE SEQUENCE</scope>
    <source>
        <strain evidence="2">214.1.1</strain>
    </source>
</reference>
<evidence type="ECO:0000256" key="1">
    <source>
        <dbReference type="SAM" id="Phobius"/>
    </source>
</evidence>
<dbReference type="EMBL" id="JAMBOL010000006">
    <property type="protein sequence ID" value="MCM3714311.1"/>
    <property type="molecule type" value="Genomic_DNA"/>
</dbReference>